<comment type="caution">
    <text evidence="2">The sequence shown here is derived from an EMBL/GenBank/DDBJ whole genome shotgun (WGS) entry which is preliminary data.</text>
</comment>
<gene>
    <name evidence="2" type="ORF">L3049_04850</name>
</gene>
<dbReference type="Proteomes" id="UP001528920">
    <property type="component" value="Unassembled WGS sequence"/>
</dbReference>
<keyword evidence="3" id="KW-1185">Reference proteome</keyword>
<dbReference type="InterPro" id="IPR006652">
    <property type="entry name" value="Kelch_1"/>
</dbReference>
<evidence type="ECO:0000256" key="1">
    <source>
        <dbReference type="SAM" id="SignalP"/>
    </source>
</evidence>
<dbReference type="SMART" id="SM00612">
    <property type="entry name" value="Kelch"/>
    <property type="match status" value="4"/>
</dbReference>
<protein>
    <submittedName>
        <fullName evidence="2">Galactose oxidase</fullName>
    </submittedName>
</protein>
<feature type="signal peptide" evidence="1">
    <location>
        <begin position="1"/>
        <end position="20"/>
    </location>
</feature>
<dbReference type="Gene3D" id="2.120.10.80">
    <property type="entry name" value="Kelch-type beta propeller"/>
    <property type="match status" value="2"/>
</dbReference>
<evidence type="ECO:0000313" key="2">
    <source>
        <dbReference type="EMBL" id="MDE5417330.1"/>
    </source>
</evidence>
<dbReference type="SUPFAM" id="SSF117281">
    <property type="entry name" value="Kelch motif"/>
    <property type="match status" value="2"/>
</dbReference>
<evidence type="ECO:0000313" key="3">
    <source>
        <dbReference type="Proteomes" id="UP001528920"/>
    </source>
</evidence>
<dbReference type="PANTHER" id="PTHR45632">
    <property type="entry name" value="LD33804P"/>
    <property type="match status" value="1"/>
</dbReference>
<keyword evidence="1" id="KW-0732">Signal</keyword>
<dbReference type="Pfam" id="PF24681">
    <property type="entry name" value="Kelch_KLHDC2_KLHL20_DRC7"/>
    <property type="match status" value="1"/>
</dbReference>
<reference evidence="2 3" key="1">
    <citation type="submission" date="2022-01" db="EMBL/GenBank/DDBJ databases">
        <title>Labilibaculum sp. nov, a marine bacterium isolated from Antarctica.</title>
        <authorList>
            <person name="Dai W."/>
        </authorList>
    </citation>
    <scope>NUCLEOTIDE SEQUENCE [LARGE SCALE GENOMIC DNA]</scope>
    <source>
        <strain evidence="2 3">DW002</strain>
    </source>
</reference>
<sequence length="330" mass="36927">MLKRIYLALVLLAIAITTNAQNLQDSRWELVETSGDVVGRHENAFVEFQDKFYLIGGRGIKPVNVFDPKTNTWETKGKTPLELHHFQAIVHEDAIYLVGAMTGPYPKELPAENIWIYYPDKDKWTKGPEVPMEMRRGGAGAAIRDNKIYMVCGIEYGHTSGVSNRFDCFNLKTNNWESLTKAPHVRDHFSAIVVNDKLYCIGGRNTSVHYKDNFGAFFSATIPFVDEYDFKLGKWFTHKSTLPVPTAAGGIAAIGNNIVYMGGEGMSRKAYAETQCLDLETREWKLLAPLKIGRHGSNAIFYNNKIYFAAGSPNQGGGNMNSIEVFTVKP</sequence>
<dbReference type="EMBL" id="JAKJSC010000001">
    <property type="protein sequence ID" value="MDE5417330.1"/>
    <property type="molecule type" value="Genomic_DNA"/>
</dbReference>
<dbReference type="RefSeq" id="WP_275108669.1">
    <property type="nucleotide sequence ID" value="NZ_JAKJSC010000001.1"/>
</dbReference>
<dbReference type="InterPro" id="IPR015915">
    <property type="entry name" value="Kelch-typ_b-propeller"/>
</dbReference>
<accession>A0ABT5VQ05</accession>
<dbReference type="PANTHER" id="PTHR45632:SF26">
    <property type="entry name" value="BTB DOMAIN-CONTAINING PROTEIN"/>
    <property type="match status" value="1"/>
</dbReference>
<name>A0ABT5VQ05_9BACT</name>
<feature type="chain" id="PRO_5047334281" evidence="1">
    <location>
        <begin position="21"/>
        <end position="330"/>
    </location>
</feature>
<organism evidence="2 3">
    <name type="scientific">Paralabilibaculum antarcticum</name>
    <dbReference type="NCBI Taxonomy" id="2912572"/>
    <lineage>
        <taxon>Bacteria</taxon>
        <taxon>Pseudomonadati</taxon>
        <taxon>Bacteroidota</taxon>
        <taxon>Bacteroidia</taxon>
        <taxon>Marinilabiliales</taxon>
        <taxon>Marinifilaceae</taxon>
        <taxon>Paralabilibaculum</taxon>
    </lineage>
</organism>
<proteinExistence type="predicted"/>